<keyword evidence="1" id="KW-0732">Signal</keyword>
<evidence type="ECO:0000256" key="1">
    <source>
        <dbReference type="SAM" id="SignalP"/>
    </source>
</evidence>
<reference evidence="2 3" key="1">
    <citation type="journal article" date="2021" name="Commun. Biol.">
        <title>The genome of Shorea leprosula (Dipterocarpaceae) highlights the ecological relevance of drought in aseasonal tropical rainforests.</title>
        <authorList>
            <person name="Ng K.K.S."/>
            <person name="Kobayashi M.J."/>
            <person name="Fawcett J.A."/>
            <person name="Hatakeyama M."/>
            <person name="Paape T."/>
            <person name="Ng C.H."/>
            <person name="Ang C.C."/>
            <person name="Tnah L.H."/>
            <person name="Lee C.T."/>
            <person name="Nishiyama T."/>
            <person name="Sese J."/>
            <person name="O'Brien M.J."/>
            <person name="Copetti D."/>
            <person name="Mohd Noor M.I."/>
            <person name="Ong R.C."/>
            <person name="Putra M."/>
            <person name="Sireger I.Z."/>
            <person name="Indrioko S."/>
            <person name="Kosugi Y."/>
            <person name="Izuno A."/>
            <person name="Isagi Y."/>
            <person name="Lee S.L."/>
            <person name="Shimizu K.K."/>
        </authorList>
    </citation>
    <scope>NUCLEOTIDE SEQUENCE [LARGE SCALE GENOMIC DNA]</scope>
    <source>
        <strain evidence="2">214</strain>
    </source>
</reference>
<proteinExistence type="predicted"/>
<dbReference type="EMBL" id="BPVZ01000022">
    <property type="protein sequence ID" value="GKV04533.1"/>
    <property type="molecule type" value="Genomic_DNA"/>
</dbReference>
<sequence>MRSVFVLVGFLMLVVSMEFSVVDGRVLRSMSTTTGVMAGCEEEAGGAQPAGVAVDMFAVSADYNSSSLIPPVIMRSLGFRLASGPSKQGPGH</sequence>
<comment type="caution">
    <text evidence="2">The sequence shown here is derived from an EMBL/GenBank/DDBJ whole genome shotgun (WGS) entry which is preliminary data.</text>
</comment>
<dbReference type="AlphaFoldDB" id="A0AAV5IZ76"/>
<evidence type="ECO:0000313" key="2">
    <source>
        <dbReference type="EMBL" id="GKV04533.1"/>
    </source>
</evidence>
<name>A0AAV5IZ76_9ROSI</name>
<feature type="signal peptide" evidence="1">
    <location>
        <begin position="1"/>
        <end position="24"/>
    </location>
</feature>
<feature type="chain" id="PRO_5043528867" evidence="1">
    <location>
        <begin position="25"/>
        <end position="92"/>
    </location>
</feature>
<evidence type="ECO:0000313" key="3">
    <source>
        <dbReference type="Proteomes" id="UP001054252"/>
    </source>
</evidence>
<protein>
    <submittedName>
        <fullName evidence="2">Uncharacterized protein</fullName>
    </submittedName>
</protein>
<dbReference type="Proteomes" id="UP001054252">
    <property type="component" value="Unassembled WGS sequence"/>
</dbReference>
<organism evidence="2 3">
    <name type="scientific">Rubroshorea leprosula</name>
    <dbReference type="NCBI Taxonomy" id="152421"/>
    <lineage>
        <taxon>Eukaryota</taxon>
        <taxon>Viridiplantae</taxon>
        <taxon>Streptophyta</taxon>
        <taxon>Embryophyta</taxon>
        <taxon>Tracheophyta</taxon>
        <taxon>Spermatophyta</taxon>
        <taxon>Magnoliopsida</taxon>
        <taxon>eudicotyledons</taxon>
        <taxon>Gunneridae</taxon>
        <taxon>Pentapetalae</taxon>
        <taxon>rosids</taxon>
        <taxon>malvids</taxon>
        <taxon>Malvales</taxon>
        <taxon>Dipterocarpaceae</taxon>
        <taxon>Rubroshorea</taxon>
    </lineage>
</organism>
<gene>
    <name evidence="2" type="ORF">SLEP1_g16687</name>
</gene>
<keyword evidence="3" id="KW-1185">Reference proteome</keyword>
<accession>A0AAV5IZ76</accession>